<protein>
    <submittedName>
        <fullName evidence="2">Uncharacterized protein</fullName>
    </submittedName>
</protein>
<name>A0A0M3HGM5_ASCLU</name>
<dbReference type="AlphaFoldDB" id="A0A0M3HGM5"/>
<organism evidence="1 2">
    <name type="scientific">Ascaris lumbricoides</name>
    <name type="common">Giant roundworm</name>
    <dbReference type="NCBI Taxonomy" id="6252"/>
    <lineage>
        <taxon>Eukaryota</taxon>
        <taxon>Metazoa</taxon>
        <taxon>Ecdysozoa</taxon>
        <taxon>Nematoda</taxon>
        <taxon>Chromadorea</taxon>
        <taxon>Rhabditida</taxon>
        <taxon>Spirurina</taxon>
        <taxon>Ascaridomorpha</taxon>
        <taxon>Ascaridoidea</taxon>
        <taxon>Ascarididae</taxon>
        <taxon>Ascaris</taxon>
    </lineage>
</organism>
<keyword evidence="1" id="KW-1185">Reference proteome</keyword>
<dbReference type="Proteomes" id="UP000036681">
    <property type="component" value="Unplaced"/>
</dbReference>
<accession>A0A0M3HGM5</accession>
<dbReference type="WBParaSite" id="ALUE_0000067001-mRNA-1">
    <property type="protein sequence ID" value="ALUE_0000067001-mRNA-1"/>
    <property type="gene ID" value="ALUE_0000067001"/>
</dbReference>
<evidence type="ECO:0000313" key="1">
    <source>
        <dbReference type="Proteomes" id="UP000036681"/>
    </source>
</evidence>
<reference evidence="2" key="1">
    <citation type="submission" date="2017-02" db="UniProtKB">
        <authorList>
            <consortium name="WormBaseParasite"/>
        </authorList>
    </citation>
    <scope>IDENTIFICATION</scope>
</reference>
<proteinExistence type="predicted"/>
<evidence type="ECO:0000313" key="2">
    <source>
        <dbReference type="WBParaSite" id="ALUE_0000067001-mRNA-1"/>
    </source>
</evidence>
<sequence>MEIEKQYVHEVYSRLASHCAETESKKKLRIWPNVKKFIDELPPGSIVIDVGETLCFGLHCYSLILYF</sequence>